<dbReference type="KEGG" id="aep:AMC99_01671"/>
<dbReference type="RefSeq" id="WP_061925243.1">
    <property type="nucleotide sequence ID" value="NZ_CP012669.1"/>
</dbReference>
<dbReference type="PATRIC" id="fig|361183.4.peg.1643"/>
<organism evidence="1 2">
    <name type="scientific">Altererythrobacter epoxidivorans</name>
    <dbReference type="NCBI Taxonomy" id="361183"/>
    <lineage>
        <taxon>Bacteria</taxon>
        <taxon>Pseudomonadati</taxon>
        <taxon>Pseudomonadota</taxon>
        <taxon>Alphaproteobacteria</taxon>
        <taxon>Sphingomonadales</taxon>
        <taxon>Erythrobacteraceae</taxon>
        <taxon>Altererythrobacter</taxon>
    </lineage>
</organism>
<gene>
    <name evidence="1" type="ORF">AMC99_01671</name>
</gene>
<reference evidence="1 2" key="1">
    <citation type="submission" date="2015-09" db="EMBL/GenBank/DDBJ databases">
        <title>Complete genome sequence of a benzo[a]pyrene-degrading bacterium Altererythrobacter epoxidivorans CGMCC 1.7731T.</title>
        <authorList>
            <person name="Li Z."/>
            <person name="Cheng H."/>
            <person name="Huo Y."/>
            <person name="Xu X."/>
        </authorList>
    </citation>
    <scope>NUCLEOTIDE SEQUENCE [LARGE SCALE GENOMIC DNA]</scope>
    <source>
        <strain evidence="1 2">CGMCC 1.7731</strain>
    </source>
</reference>
<evidence type="ECO:0008006" key="3">
    <source>
        <dbReference type="Google" id="ProtNLM"/>
    </source>
</evidence>
<keyword evidence="2" id="KW-1185">Reference proteome</keyword>
<sequence length="94" mass="10693">MEDEEPRNCWLCERTLGAVVQDHHLVPKSKGGRETVPLHPICHRAIHTNFTNAELARIGTDRDALLKNQGLSNFLAWVKGKPPDFHAPTFTQRR</sequence>
<dbReference type="AlphaFoldDB" id="A0A0M3TAF4"/>
<evidence type="ECO:0000313" key="2">
    <source>
        <dbReference type="Proteomes" id="UP000057938"/>
    </source>
</evidence>
<proteinExistence type="predicted"/>
<name>A0A0M3TAF4_9SPHN</name>
<dbReference type="STRING" id="361183.AMC99_01671"/>
<protein>
    <recommendedName>
        <fullName evidence="3">HNH endonuclease</fullName>
    </recommendedName>
</protein>
<dbReference type="OrthoDB" id="7667044at2"/>
<dbReference type="EMBL" id="CP012669">
    <property type="protein sequence ID" value="ALE16962.1"/>
    <property type="molecule type" value="Genomic_DNA"/>
</dbReference>
<dbReference type="Proteomes" id="UP000057938">
    <property type="component" value="Chromosome"/>
</dbReference>
<evidence type="ECO:0000313" key="1">
    <source>
        <dbReference type="EMBL" id="ALE16962.1"/>
    </source>
</evidence>
<accession>A0A0M3TAF4</accession>